<dbReference type="PANTHER" id="PTHR46708:SF2">
    <property type="entry name" value="FIBRONECTIN TYPE-III DOMAIN-CONTAINING PROTEIN"/>
    <property type="match status" value="1"/>
</dbReference>
<dbReference type="PROSITE" id="PS50853">
    <property type="entry name" value="FN3"/>
    <property type="match status" value="1"/>
</dbReference>
<keyword evidence="1" id="KW-0677">Repeat</keyword>
<dbReference type="PANTHER" id="PTHR46708">
    <property type="entry name" value="TENASCIN"/>
    <property type="match status" value="1"/>
</dbReference>
<feature type="compositionally biased region" description="Low complexity" evidence="2">
    <location>
        <begin position="144"/>
        <end position="153"/>
    </location>
</feature>
<feature type="compositionally biased region" description="Acidic residues" evidence="2">
    <location>
        <begin position="164"/>
        <end position="173"/>
    </location>
</feature>
<dbReference type="EMBL" id="SOYY01000016">
    <property type="protein sequence ID" value="KAA0709870.1"/>
    <property type="molecule type" value="Genomic_DNA"/>
</dbReference>
<proteinExistence type="predicted"/>
<dbReference type="SUPFAM" id="SSF49265">
    <property type="entry name" value="Fibronectin type III"/>
    <property type="match status" value="1"/>
</dbReference>
<sequence>MHALVSRARCSHSVTLVLRPNSAERIHFKLDNSCVRMRARALLMVIVTSVLCTHAQVLSPRRVRFKELSPSMLSVTWKEPKGQFDSYMLVYITDPGGLERELSVSKKEPKAVIQGFDPSKEITVRITAVRGTERSKPLMGTYTGSGSEVSEVSVRQDPSHAEDDNQTTEEGDEALATSAFNYSVYGLGSL</sequence>
<evidence type="ECO:0000256" key="2">
    <source>
        <dbReference type="SAM" id="MobiDB-lite"/>
    </source>
</evidence>
<dbReference type="InterPro" id="IPR036116">
    <property type="entry name" value="FN3_sf"/>
</dbReference>
<keyword evidence="6" id="KW-1185">Reference proteome</keyword>
<dbReference type="InterPro" id="IPR013783">
    <property type="entry name" value="Ig-like_fold"/>
</dbReference>
<name>A0A5A9NJC6_9TELE</name>
<evidence type="ECO:0000313" key="6">
    <source>
        <dbReference type="Proteomes" id="UP000324632"/>
    </source>
</evidence>
<feature type="transmembrane region" description="Helical" evidence="3">
    <location>
        <begin position="39"/>
        <end position="58"/>
    </location>
</feature>
<protein>
    <recommendedName>
        <fullName evidence="4">Fibronectin type-III domain-containing protein</fullName>
    </recommendedName>
</protein>
<gene>
    <name evidence="5" type="ORF">E1301_Tti022830</name>
</gene>
<dbReference type="Proteomes" id="UP000324632">
    <property type="component" value="Chromosome 16"/>
</dbReference>
<dbReference type="SMART" id="SM00060">
    <property type="entry name" value="FN3"/>
    <property type="match status" value="1"/>
</dbReference>
<feature type="domain" description="Fibronectin type-III" evidence="4">
    <location>
        <begin position="59"/>
        <end position="157"/>
    </location>
</feature>
<comment type="caution">
    <text evidence="5">The sequence shown here is derived from an EMBL/GenBank/DDBJ whole genome shotgun (WGS) entry which is preliminary data.</text>
</comment>
<dbReference type="InterPro" id="IPR050991">
    <property type="entry name" value="ECM_Regulatory_Proteins"/>
</dbReference>
<reference evidence="5 6" key="1">
    <citation type="journal article" date="2019" name="Mol. Ecol. Resour.">
        <title>Chromosome-level genome assembly of Triplophysa tibetana, a fish adapted to the harsh high-altitude environment of the Tibetan Plateau.</title>
        <authorList>
            <person name="Yang X."/>
            <person name="Liu H."/>
            <person name="Ma Z."/>
            <person name="Zou Y."/>
            <person name="Zou M."/>
            <person name="Mao Y."/>
            <person name="Li X."/>
            <person name="Wang H."/>
            <person name="Chen T."/>
            <person name="Wang W."/>
            <person name="Yang R."/>
        </authorList>
    </citation>
    <scope>NUCLEOTIDE SEQUENCE [LARGE SCALE GENOMIC DNA]</scope>
    <source>
        <strain evidence="5">TTIB1903HZAU</strain>
        <tissue evidence="5">Muscle</tissue>
    </source>
</reference>
<dbReference type="InterPro" id="IPR003961">
    <property type="entry name" value="FN3_dom"/>
</dbReference>
<feature type="region of interest" description="Disordered" evidence="2">
    <location>
        <begin position="135"/>
        <end position="175"/>
    </location>
</feature>
<evidence type="ECO:0000256" key="3">
    <source>
        <dbReference type="SAM" id="Phobius"/>
    </source>
</evidence>
<dbReference type="Gene3D" id="2.60.40.10">
    <property type="entry name" value="Immunoglobulins"/>
    <property type="match status" value="1"/>
</dbReference>
<evidence type="ECO:0000313" key="5">
    <source>
        <dbReference type="EMBL" id="KAA0709870.1"/>
    </source>
</evidence>
<accession>A0A5A9NJC6</accession>
<evidence type="ECO:0000259" key="4">
    <source>
        <dbReference type="PROSITE" id="PS50853"/>
    </source>
</evidence>
<organism evidence="5 6">
    <name type="scientific">Triplophysa tibetana</name>
    <dbReference type="NCBI Taxonomy" id="1572043"/>
    <lineage>
        <taxon>Eukaryota</taxon>
        <taxon>Metazoa</taxon>
        <taxon>Chordata</taxon>
        <taxon>Craniata</taxon>
        <taxon>Vertebrata</taxon>
        <taxon>Euteleostomi</taxon>
        <taxon>Actinopterygii</taxon>
        <taxon>Neopterygii</taxon>
        <taxon>Teleostei</taxon>
        <taxon>Ostariophysi</taxon>
        <taxon>Cypriniformes</taxon>
        <taxon>Nemacheilidae</taxon>
        <taxon>Triplophysa</taxon>
    </lineage>
</organism>
<dbReference type="AlphaFoldDB" id="A0A5A9NJC6"/>
<dbReference type="Pfam" id="PF00041">
    <property type="entry name" value="fn3"/>
    <property type="match status" value="1"/>
</dbReference>
<evidence type="ECO:0000256" key="1">
    <source>
        <dbReference type="ARBA" id="ARBA00022737"/>
    </source>
</evidence>
<keyword evidence="3" id="KW-1133">Transmembrane helix</keyword>
<keyword evidence="3" id="KW-0472">Membrane</keyword>
<dbReference type="CDD" id="cd00063">
    <property type="entry name" value="FN3"/>
    <property type="match status" value="1"/>
</dbReference>
<keyword evidence="3" id="KW-0812">Transmembrane</keyword>